<name>A0ACD4C2J6_9BACI</name>
<proteinExistence type="predicted"/>
<dbReference type="Proteomes" id="UP001064027">
    <property type="component" value="Chromosome"/>
</dbReference>
<gene>
    <name evidence="1" type="ORF">N5C46_13500</name>
</gene>
<evidence type="ECO:0000313" key="1">
    <source>
        <dbReference type="EMBL" id="UXH42743.1"/>
    </source>
</evidence>
<dbReference type="EMBL" id="CP104558">
    <property type="protein sequence ID" value="UXH42743.1"/>
    <property type="molecule type" value="Genomic_DNA"/>
</dbReference>
<organism evidence="1 2">
    <name type="scientific">Rossellomorea vietnamensis</name>
    <dbReference type="NCBI Taxonomy" id="218284"/>
    <lineage>
        <taxon>Bacteria</taxon>
        <taxon>Bacillati</taxon>
        <taxon>Bacillota</taxon>
        <taxon>Bacilli</taxon>
        <taxon>Bacillales</taxon>
        <taxon>Bacillaceae</taxon>
        <taxon>Rossellomorea</taxon>
    </lineage>
</organism>
<protein>
    <submittedName>
        <fullName evidence="1">Uncharacterized protein</fullName>
    </submittedName>
</protein>
<sequence length="164" mass="18920">MKKEEMHVPKILDHQTISFETTISGGGGGGGDDGKVCCCWPPFYICKLHRKHKPWKPPGHCFITDSCVKANHLPDDCEELTIIRNFRDSILVQTVEGRKLVGRYYEYAPIISERIKSEENSLEIYQNLYQNLVLKCVDFINKGQPKEAELTYRKVVEELEVKYL</sequence>
<reference evidence="1" key="1">
    <citation type="submission" date="2022-09" db="EMBL/GenBank/DDBJ databases">
        <title>Complete genome sequence of Rossellomorea vietnamensis strain RL-WG62, a newly isolated PGPR with the potential for plant salinity stress alleviation.</title>
        <authorList>
            <person name="Ren L."/>
            <person name="Wang G."/>
            <person name="Hu H."/>
        </authorList>
    </citation>
    <scope>NUCLEOTIDE SEQUENCE</scope>
    <source>
        <strain evidence="1">RL-WG62</strain>
    </source>
</reference>
<keyword evidence="2" id="KW-1185">Reference proteome</keyword>
<evidence type="ECO:0000313" key="2">
    <source>
        <dbReference type="Proteomes" id="UP001064027"/>
    </source>
</evidence>
<accession>A0ACD4C2J6</accession>